<dbReference type="OrthoDB" id="9809185at2"/>
<dbReference type="AlphaFoldDB" id="A0A0B1ZTR9"/>
<dbReference type="InterPro" id="IPR013154">
    <property type="entry name" value="ADH-like_N"/>
</dbReference>
<dbReference type="GO" id="GO:0008270">
    <property type="term" value="F:zinc ion binding"/>
    <property type="evidence" value="ECO:0007669"/>
    <property type="project" value="InterPro"/>
</dbReference>
<dbReference type="SUPFAM" id="SSF51735">
    <property type="entry name" value="NAD(P)-binding Rossmann-fold domains"/>
    <property type="match status" value="1"/>
</dbReference>
<dbReference type="STRING" id="1348853.LK12_07020"/>
<evidence type="ECO:0000256" key="1">
    <source>
        <dbReference type="ARBA" id="ARBA00022723"/>
    </source>
</evidence>
<comment type="cofactor">
    <cofactor evidence="4">
        <name>Zn(2+)</name>
        <dbReference type="ChEBI" id="CHEBI:29105"/>
    </cofactor>
</comment>
<dbReference type="InterPro" id="IPR002328">
    <property type="entry name" value="ADH_Zn_CS"/>
</dbReference>
<dbReference type="PANTHER" id="PTHR43401:SF2">
    <property type="entry name" value="L-THREONINE 3-DEHYDROGENASE"/>
    <property type="match status" value="1"/>
</dbReference>
<proteinExistence type="inferred from homology"/>
<keyword evidence="3" id="KW-0560">Oxidoreductase</keyword>
<evidence type="ECO:0000259" key="5">
    <source>
        <dbReference type="SMART" id="SM00829"/>
    </source>
</evidence>
<protein>
    <submittedName>
        <fullName evidence="6">Alcohol dehydrogenase</fullName>
    </submittedName>
</protein>
<dbReference type="SUPFAM" id="SSF50129">
    <property type="entry name" value="GroES-like"/>
    <property type="match status" value="1"/>
</dbReference>
<keyword evidence="7" id="KW-1185">Reference proteome</keyword>
<evidence type="ECO:0000256" key="2">
    <source>
        <dbReference type="ARBA" id="ARBA00022833"/>
    </source>
</evidence>
<name>A0A0B1ZTR9_9SPHN</name>
<dbReference type="SMART" id="SM00829">
    <property type="entry name" value="PKS_ER"/>
    <property type="match status" value="1"/>
</dbReference>
<keyword evidence="1 4" id="KW-0479">Metal-binding</keyword>
<dbReference type="Gene3D" id="3.40.50.720">
    <property type="entry name" value="NAD(P)-binding Rossmann-like Domain"/>
    <property type="match status" value="1"/>
</dbReference>
<dbReference type="Pfam" id="PF08240">
    <property type="entry name" value="ADH_N"/>
    <property type="match status" value="1"/>
</dbReference>
<dbReference type="InterPro" id="IPR013149">
    <property type="entry name" value="ADH-like_C"/>
</dbReference>
<sequence length="335" mass="35332">MRAAIYPGGGKPITIETLPDPEPGPGEVLLRVERCGICGTDISMTKGQAWDYAPGQFGHEYAGEVVALGKGVERLKVGTRAAVIPALGCGNCPACNGGDNPIICASPHPALGGFSEYVAIPEAVAFPLPQTLSVSDGALIEPLAVGLYGMRRSGLAKGETVLVLGGGTVALYAIYWARLMGAGRIVAASRSDRRRDLCLQMGADAFVAFGEDEVTDVMEVLGGMPDVVVEAVGVEGMLDKAVLHARPYGRVISLGFCTHPDPVLPAMASYKCVTVQFLVGYTPEEFRYIADEFDKGHVDPATILTRTVPLDALPATMVQLRGPNEDTKVHVSLPR</sequence>
<dbReference type="InterPro" id="IPR036291">
    <property type="entry name" value="NAD(P)-bd_dom_sf"/>
</dbReference>
<evidence type="ECO:0000313" key="6">
    <source>
        <dbReference type="EMBL" id="KHK92528.1"/>
    </source>
</evidence>
<evidence type="ECO:0000313" key="7">
    <source>
        <dbReference type="Proteomes" id="UP000031057"/>
    </source>
</evidence>
<keyword evidence="2 4" id="KW-0862">Zinc</keyword>
<dbReference type="InterPro" id="IPR050129">
    <property type="entry name" value="Zn_alcohol_dh"/>
</dbReference>
<dbReference type="RefSeq" id="WP_039281023.1">
    <property type="nucleotide sequence ID" value="NZ_JTDI01000002.1"/>
</dbReference>
<dbReference type="GO" id="GO:0016616">
    <property type="term" value="F:oxidoreductase activity, acting on the CH-OH group of donors, NAD or NADP as acceptor"/>
    <property type="evidence" value="ECO:0007669"/>
    <property type="project" value="UniProtKB-ARBA"/>
</dbReference>
<comment type="caution">
    <text evidence="6">The sequence shown here is derived from an EMBL/GenBank/DDBJ whole genome shotgun (WGS) entry which is preliminary data.</text>
</comment>
<organism evidence="6 7">
    <name type="scientific">Novosphingobium malaysiense</name>
    <dbReference type="NCBI Taxonomy" id="1348853"/>
    <lineage>
        <taxon>Bacteria</taxon>
        <taxon>Pseudomonadati</taxon>
        <taxon>Pseudomonadota</taxon>
        <taxon>Alphaproteobacteria</taxon>
        <taxon>Sphingomonadales</taxon>
        <taxon>Sphingomonadaceae</taxon>
        <taxon>Novosphingobium</taxon>
    </lineage>
</organism>
<accession>A0A0B1ZTR9</accession>
<dbReference type="InterPro" id="IPR011032">
    <property type="entry name" value="GroES-like_sf"/>
</dbReference>
<dbReference type="PANTHER" id="PTHR43401">
    <property type="entry name" value="L-THREONINE 3-DEHYDROGENASE"/>
    <property type="match status" value="1"/>
</dbReference>
<dbReference type="Gene3D" id="3.90.180.10">
    <property type="entry name" value="Medium-chain alcohol dehydrogenases, catalytic domain"/>
    <property type="match status" value="1"/>
</dbReference>
<comment type="similarity">
    <text evidence="4">Belongs to the zinc-containing alcohol dehydrogenase family.</text>
</comment>
<dbReference type="Pfam" id="PF00107">
    <property type="entry name" value="ADH_zinc_N"/>
    <property type="match status" value="1"/>
</dbReference>
<gene>
    <name evidence="6" type="ORF">LK12_07020</name>
</gene>
<dbReference type="InterPro" id="IPR020843">
    <property type="entry name" value="ER"/>
</dbReference>
<dbReference type="EMBL" id="JTDI01000002">
    <property type="protein sequence ID" value="KHK92528.1"/>
    <property type="molecule type" value="Genomic_DNA"/>
</dbReference>
<evidence type="ECO:0000256" key="4">
    <source>
        <dbReference type="RuleBase" id="RU361277"/>
    </source>
</evidence>
<feature type="domain" description="Enoyl reductase (ER)" evidence="5">
    <location>
        <begin position="9"/>
        <end position="331"/>
    </location>
</feature>
<evidence type="ECO:0000256" key="3">
    <source>
        <dbReference type="ARBA" id="ARBA00023002"/>
    </source>
</evidence>
<reference evidence="6 7" key="1">
    <citation type="submission" date="2014-10" db="EMBL/GenBank/DDBJ databases">
        <title>Genome sequence of Novosphingobium malaysiense MUSC 273(T).</title>
        <authorList>
            <person name="Lee L.-H."/>
        </authorList>
    </citation>
    <scope>NUCLEOTIDE SEQUENCE [LARGE SCALE GENOMIC DNA]</scope>
    <source>
        <strain evidence="6 7">MUSC 273</strain>
    </source>
</reference>
<dbReference type="Proteomes" id="UP000031057">
    <property type="component" value="Unassembled WGS sequence"/>
</dbReference>
<dbReference type="PROSITE" id="PS00059">
    <property type="entry name" value="ADH_ZINC"/>
    <property type="match status" value="1"/>
</dbReference>